<dbReference type="InterPro" id="IPR050765">
    <property type="entry name" value="Riboflavin_Biosynth_HTPR"/>
</dbReference>
<evidence type="ECO:0000256" key="11">
    <source>
        <dbReference type="ARBA" id="ARBA00023268"/>
    </source>
</evidence>
<evidence type="ECO:0000256" key="12">
    <source>
        <dbReference type="PIRNR" id="PIRNR006769"/>
    </source>
</evidence>
<name>A0ABT7PC02_9BACT</name>
<keyword evidence="14" id="KW-0012">Acyltransferase</keyword>
<dbReference type="GO" id="GO:0008835">
    <property type="term" value="F:diaminohydroxyphosphoribosylaminopyrimidine deaminase activity"/>
    <property type="evidence" value="ECO:0007669"/>
    <property type="project" value="UniProtKB-EC"/>
</dbReference>
<dbReference type="PANTHER" id="PTHR38011">
    <property type="entry name" value="DIHYDROFOLATE REDUCTASE FAMILY PROTEIN (AFU_ORTHOLOGUE AFUA_8G06820)"/>
    <property type="match status" value="1"/>
</dbReference>
<dbReference type="Proteomes" id="UP001239462">
    <property type="component" value="Unassembled WGS sequence"/>
</dbReference>
<evidence type="ECO:0000313" key="15">
    <source>
        <dbReference type="Proteomes" id="UP001239462"/>
    </source>
</evidence>
<keyword evidence="7 12" id="KW-0479">Metal-binding</keyword>
<comment type="pathway">
    <text evidence="2 12">Cofactor biosynthesis; riboflavin biosynthesis; 5-amino-6-(D-ribitylamino)uracil from GTP: step 2/4.</text>
</comment>
<comment type="similarity">
    <text evidence="4 12">In the N-terminal section; belongs to the cytidine and deoxycytidylate deaminase family.</text>
</comment>
<dbReference type="NCBIfam" id="TIGR00326">
    <property type="entry name" value="eubact_ribD"/>
    <property type="match status" value="1"/>
</dbReference>
<feature type="domain" description="CMP/dCMP-type deaminase" evidence="13">
    <location>
        <begin position="10"/>
        <end position="134"/>
    </location>
</feature>
<dbReference type="InterPro" id="IPR024072">
    <property type="entry name" value="DHFR-like_dom_sf"/>
</dbReference>
<dbReference type="SUPFAM" id="SSF53927">
    <property type="entry name" value="Cytidine deaminase-like"/>
    <property type="match status" value="1"/>
</dbReference>
<dbReference type="EC" id="3.5.4.26" evidence="12"/>
<dbReference type="InterPro" id="IPR016192">
    <property type="entry name" value="APOBEC/CMP_deaminase_Zn-bd"/>
</dbReference>
<evidence type="ECO:0000259" key="13">
    <source>
        <dbReference type="PROSITE" id="PS51747"/>
    </source>
</evidence>
<keyword evidence="11" id="KW-0511">Multifunctional enzyme</keyword>
<evidence type="ECO:0000256" key="6">
    <source>
        <dbReference type="ARBA" id="ARBA00022619"/>
    </source>
</evidence>
<comment type="pathway">
    <text evidence="3 12">Cofactor biosynthesis; riboflavin biosynthesis; 5-amino-6-(D-ribitylamino)uracil from GTP: step 3/4.</text>
</comment>
<sequence length="387" mass="42020">MPANTVVDANRDRHWMQRALQLAASGEGYAEPNPMVGCVLVKDGHRIGEGYHKRFGGPHAEVEALRSLPSIADAESATAYVTLEPCCHFGKTPPCSQALIDAKVSRVVIAMQDPFPKVDGGGLKALRDHGIEITVGVLRDEAEQLNAPYLKRVQKGLPWTIAKWAMTIDGRVATVDGESQWISGPQSRVHVHRLRARVDAILAGMGTVLADDPMLNARLVDDDGKPLTPPRVANRLIFSRGRLPPRDSKLVCTAKEIPTFLFTSPFVDPDERAWLEQAGLVCDAENDSIEGVLRKCADGLHGHRPATNVMVEGGPNLMASLIGSQPEDCLIDEIHAYLGPKIFGGATAPGPILGSGIESLAVAPQFRLIMIDKFDDDARLIYRRQSE</sequence>
<comment type="cofactor">
    <cofactor evidence="12">
        <name>Zn(2+)</name>
        <dbReference type="ChEBI" id="CHEBI:29105"/>
    </cofactor>
    <text evidence="12">Binds 1 zinc ion.</text>
</comment>
<organism evidence="14 15">
    <name type="scientific">Roseiconus lacunae</name>
    <dbReference type="NCBI Taxonomy" id="2605694"/>
    <lineage>
        <taxon>Bacteria</taxon>
        <taxon>Pseudomonadati</taxon>
        <taxon>Planctomycetota</taxon>
        <taxon>Planctomycetia</taxon>
        <taxon>Pirellulales</taxon>
        <taxon>Pirellulaceae</taxon>
        <taxon>Roseiconus</taxon>
    </lineage>
</organism>
<protein>
    <recommendedName>
        <fullName evidence="12">Riboflavin biosynthesis protein RibD</fullName>
    </recommendedName>
    <domain>
        <recommendedName>
            <fullName evidence="12">Diaminohydroxyphosphoribosylaminopyrimidine deaminase</fullName>
            <shortName evidence="12">DRAP deaminase</shortName>
            <ecNumber evidence="12">3.5.4.26</ecNumber>
        </recommendedName>
        <alternativeName>
            <fullName evidence="12">Riboflavin-specific deaminase</fullName>
        </alternativeName>
    </domain>
    <domain>
        <recommendedName>
            <fullName evidence="12">5-amino-6-(5-phosphoribosylamino)uracil reductase</fullName>
            <ecNumber evidence="12">1.1.1.193</ecNumber>
        </recommendedName>
        <alternativeName>
            <fullName evidence="12">HTP reductase</fullName>
        </alternativeName>
    </domain>
</protein>
<evidence type="ECO:0000313" key="14">
    <source>
        <dbReference type="EMBL" id="MDM4014023.1"/>
    </source>
</evidence>
<comment type="similarity">
    <text evidence="5 12">In the C-terminal section; belongs to the HTP reductase family.</text>
</comment>
<comment type="catalytic activity">
    <reaction evidence="12">
        <text>2,5-diamino-6-hydroxy-4-(5-phosphoribosylamino)-pyrimidine + H2O + H(+) = 5-amino-6-(5-phospho-D-ribosylamino)uracil + NH4(+)</text>
        <dbReference type="Rhea" id="RHEA:21868"/>
        <dbReference type="ChEBI" id="CHEBI:15377"/>
        <dbReference type="ChEBI" id="CHEBI:15378"/>
        <dbReference type="ChEBI" id="CHEBI:28938"/>
        <dbReference type="ChEBI" id="CHEBI:58453"/>
        <dbReference type="ChEBI" id="CHEBI:58614"/>
        <dbReference type="EC" id="3.5.4.26"/>
    </reaction>
</comment>
<keyword evidence="8 12" id="KW-0862">Zinc</keyword>
<evidence type="ECO:0000256" key="8">
    <source>
        <dbReference type="ARBA" id="ARBA00022833"/>
    </source>
</evidence>
<dbReference type="InterPro" id="IPR002734">
    <property type="entry name" value="RibDG_C"/>
</dbReference>
<comment type="function">
    <text evidence="1 12">Converts 2,5-diamino-6-(ribosylamino)-4(3h)-pyrimidinone 5'-phosphate into 5-amino-6-(ribosylamino)-2,4(1h,3h)-pyrimidinedione 5'-phosphate.</text>
</comment>
<evidence type="ECO:0000256" key="2">
    <source>
        <dbReference type="ARBA" id="ARBA00004882"/>
    </source>
</evidence>
<dbReference type="CDD" id="cd01284">
    <property type="entry name" value="Riboflavin_deaminase-reductase"/>
    <property type="match status" value="1"/>
</dbReference>
<dbReference type="RefSeq" id="WP_149495101.1">
    <property type="nucleotide sequence ID" value="NZ_JASZZN010000001.1"/>
</dbReference>
<keyword evidence="10 12" id="KW-0560">Oxidoreductase</keyword>
<evidence type="ECO:0000256" key="3">
    <source>
        <dbReference type="ARBA" id="ARBA00004910"/>
    </source>
</evidence>
<keyword evidence="6 12" id="KW-0686">Riboflavin biosynthesis</keyword>
<evidence type="ECO:0000256" key="7">
    <source>
        <dbReference type="ARBA" id="ARBA00022723"/>
    </source>
</evidence>
<evidence type="ECO:0000256" key="10">
    <source>
        <dbReference type="ARBA" id="ARBA00023002"/>
    </source>
</evidence>
<evidence type="ECO:0000256" key="9">
    <source>
        <dbReference type="ARBA" id="ARBA00022857"/>
    </source>
</evidence>
<dbReference type="EC" id="1.1.1.193" evidence="12"/>
<keyword evidence="9 12" id="KW-0521">NADP</keyword>
<keyword evidence="15" id="KW-1185">Reference proteome</keyword>
<dbReference type="PROSITE" id="PS51747">
    <property type="entry name" value="CYT_DCMP_DEAMINASES_2"/>
    <property type="match status" value="1"/>
</dbReference>
<comment type="caution">
    <text evidence="14">The sequence shown here is derived from an EMBL/GenBank/DDBJ whole genome shotgun (WGS) entry which is preliminary data.</text>
</comment>
<evidence type="ECO:0000256" key="5">
    <source>
        <dbReference type="ARBA" id="ARBA00007417"/>
    </source>
</evidence>
<dbReference type="PIRSF" id="PIRSF006769">
    <property type="entry name" value="RibD"/>
    <property type="match status" value="1"/>
</dbReference>
<evidence type="ECO:0000256" key="4">
    <source>
        <dbReference type="ARBA" id="ARBA00005259"/>
    </source>
</evidence>
<reference evidence="14 15" key="1">
    <citation type="submission" date="2023-06" db="EMBL/GenBank/DDBJ databases">
        <title>Roseiconus lacunae JC819 isolated from Gulf of Mannar region, Tamil Nadu.</title>
        <authorList>
            <person name="Pk S."/>
            <person name="Ch S."/>
            <person name="Ch V.R."/>
        </authorList>
    </citation>
    <scope>NUCLEOTIDE SEQUENCE [LARGE SCALE GENOMIC DNA]</scope>
    <source>
        <strain evidence="14 15">JC819</strain>
    </source>
</reference>
<dbReference type="PROSITE" id="PS00903">
    <property type="entry name" value="CYT_DCMP_DEAMINASES_1"/>
    <property type="match status" value="1"/>
</dbReference>
<gene>
    <name evidence="14" type="primary">ribD</name>
    <name evidence="14" type="ORF">QTN89_01190</name>
</gene>
<dbReference type="Pfam" id="PF01872">
    <property type="entry name" value="RibD_C"/>
    <property type="match status" value="1"/>
</dbReference>
<dbReference type="PANTHER" id="PTHR38011:SF7">
    <property type="entry name" value="2,5-DIAMINO-6-RIBOSYLAMINO-4(3H)-PYRIMIDINONE 5'-PHOSPHATE REDUCTASE"/>
    <property type="match status" value="1"/>
</dbReference>
<proteinExistence type="inferred from homology"/>
<dbReference type="InterPro" id="IPR004794">
    <property type="entry name" value="Eubact_RibD"/>
</dbReference>
<dbReference type="Gene3D" id="3.40.430.10">
    <property type="entry name" value="Dihydrofolate Reductase, subunit A"/>
    <property type="match status" value="1"/>
</dbReference>
<keyword evidence="12 14" id="KW-0378">Hydrolase</keyword>
<dbReference type="Gene3D" id="3.40.140.10">
    <property type="entry name" value="Cytidine Deaminase, domain 2"/>
    <property type="match status" value="1"/>
</dbReference>
<dbReference type="EMBL" id="JASZZN010000001">
    <property type="protein sequence ID" value="MDM4014023.1"/>
    <property type="molecule type" value="Genomic_DNA"/>
</dbReference>
<dbReference type="GO" id="GO:0016746">
    <property type="term" value="F:acyltransferase activity"/>
    <property type="evidence" value="ECO:0007669"/>
    <property type="project" value="UniProtKB-KW"/>
</dbReference>
<keyword evidence="14" id="KW-0808">Transferase</keyword>
<dbReference type="InterPro" id="IPR002125">
    <property type="entry name" value="CMP_dCMP_dom"/>
</dbReference>
<accession>A0ABT7PC02</accession>
<dbReference type="SUPFAM" id="SSF53597">
    <property type="entry name" value="Dihydrofolate reductase-like"/>
    <property type="match status" value="1"/>
</dbReference>
<comment type="catalytic activity">
    <reaction evidence="12">
        <text>5-amino-6-(5-phospho-D-ribitylamino)uracil + NADP(+) = 5-amino-6-(5-phospho-D-ribosylamino)uracil + NADPH + H(+)</text>
        <dbReference type="Rhea" id="RHEA:17845"/>
        <dbReference type="ChEBI" id="CHEBI:15378"/>
        <dbReference type="ChEBI" id="CHEBI:57783"/>
        <dbReference type="ChEBI" id="CHEBI:58349"/>
        <dbReference type="ChEBI" id="CHEBI:58421"/>
        <dbReference type="ChEBI" id="CHEBI:58453"/>
        <dbReference type="EC" id="1.1.1.193"/>
    </reaction>
</comment>
<dbReference type="InterPro" id="IPR016193">
    <property type="entry name" value="Cytidine_deaminase-like"/>
</dbReference>
<dbReference type="Pfam" id="PF00383">
    <property type="entry name" value="dCMP_cyt_deam_1"/>
    <property type="match status" value="1"/>
</dbReference>
<dbReference type="GO" id="GO:0008703">
    <property type="term" value="F:5-amino-6-(5-phosphoribosylamino)uracil reductase activity"/>
    <property type="evidence" value="ECO:0007669"/>
    <property type="project" value="UniProtKB-EC"/>
</dbReference>
<evidence type="ECO:0000256" key="1">
    <source>
        <dbReference type="ARBA" id="ARBA00002151"/>
    </source>
</evidence>